<evidence type="ECO:0000313" key="2">
    <source>
        <dbReference type="EMBL" id="EDR03596.1"/>
    </source>
</evidence>
<feature type="region of interest" description="Disordered" evidence="1">
    <location>
        <begin position="1"/>
        <end position="123"/>
    </location>
</feature>
<dbReference type="OrthoDB" id="3271192at2759"/>
<organism evidence="3">
    <name type="scientific">Laccaria bicolor (strain S238N-H82 / ATCC MYA-4686)</name>
    <name type="common">Bicoloured deceiver</name>
    <name type="synonym">Laccaria laccata var. bicolor</name>
    <dbReference type="NCBI Taxonomy" id="486041"/>
    <lineage>
        <taxon>Eukaryota</taxon>
        <taxon>Fungi</taxon>
        <taxon>Dikarya</taxon>
        <taxon>Basidiomycota</taxon>
        <taxon>Agaricomycotina</taxon>
        <taxon>Agaricomycetes</taxon>
        <taxon>Agaricomycetidae</taxon>
        <taxon>Agaricales</taxon>
        <taxon>Agaricineae</taxon>
        <taxon>Hydnangiaceae</taxon>
        <taxon>Laccaria</taxon>
    </lineage>
</organism>
<sequence length="752" mass="81145">MATPSKPTVYIIDSSEKLKTIGHSTRVASKNNPPAEESAKGASTSAVPPAKGKATAEESAKGASTSAVPPVKGKATTMSPTAEESTKGVNTPAVPPAKGKATATLQSKPAKPGASLQKAPAPLPLPPFGSSMLQGSIEPIVINPPGLNLTMLQETRQIILEAPSLTYLTTISSISSLGNRSSGRSVIPQHIFEGILTYEKVMIYDESLLASLAHYHPCFNPAVDDDPLVFFRGINGKLPGKSIADSQGIHDLLWHWSAPHTQALWVDLLTAVDKLPQVHLTPEYISKYLVDSVKYYLVPPMFLEDVAQLYLAMYQILGAFQTFLEEVLQHCCEVCNSHIKEYFNAMRKIFLQTDEQESISTMYSTCPSIHSQFGQETAHKEVGKLLLCPDYDYIPVAYQDGVSHLTEAAVAAANRMHQKVLTVFYKTTWAWVYQTAPTGAVIAACSASNASYKSNRVFSQYTSSAIPTPQYAPSAVPTTTTQSIKVSMPASISDIAHCHHAISTMPGMGRIELPVNDAPATAPVVDMGIEQQTLPVMPPHLFDRAPEHLPAPASSVPSHWTSYQFKDNCLIPSPSDEDLRSPGNPPPGGNPPDNDSGGNGPGSGGGGPNGGPPGGPPSDPPGGPPGGGGNPPPGWCQLGMDMAPPAIEYISSMSFLARMSNKMKEGVAAMAPYKWSGCTKSWWECLPLANQTYFRQDWEHMMIGLCIQFLDLRWSCERLYEFEAMFFHQKGHMTEDPIDFIQHRVSPHVPSS</sequence>
<feature type="region of interest" description="Disordered" evidence="1">
    <location>
        <begin position="567"/>
        <end position="637"/>
    </location>
</feature>
<proteinExistence type="predicted"/>
<feature type="compositionally biased region" description="Pro residues" evidence="1">
    <location>
        <begin position="610"/>
        <end position="634"/>
    </location>
</feature>
<dbReference type="InParanoid" id="B0DPD2"/>
<reference evidence="2 3" key="1">
    <citation type="journal article" date="2008" name="Nature">
        <title>The genome of Laccaria bicolor provides insights into mycorrhizal symbiosis.</title>
        <authorList>
            <person name="Martin F."/>
            <person name="Aerts A."/>
            <person name="Ahren D."/>
            <person name="Brun A."/>
            <person name="Danchin E.G.J."/>
            <person name="Duchaussoy F."/>
            <person name="Gibon J."/>
            <person name="Kohler A."/>
            <person name="Lindquist E."/>
            <person name="Pereda V."/>
            <person name="Salamov A."/>
            <person name="Shapiro H.J."/>
            <person name="Wuyts J."/>
            <person name="Blaudez D."/>
            <person name="Buee M."/>
            <person name="Brokstein P."/>
            <person name="Canbaeck B."/>
            <person name="Cohen D."/>
            <person name="Courty P.E."/>
            <person name="Coutinho P.M."/>
            <person name="Delaruelle C."/>
            <person name="Detter J.C."/>
            <person name="Deveau A."/>
            <person name="DiFazio S."/>
            <person name="Duplessis S."/>
            <person name="Fraissinet-Tachet L."/>
            <person name="Lucic E."/>
            <person name="Frey-Klett P."/>
            <person name="Fourrey C."/>
            <person name="Feussner I."/>
            <person name="Gay G."/>
            <person name="Grimwood J."/>
            <person name="Hoegger P.J."/>
            <person name="Jain P."/>
            <person name="Kilaru S."/>
            <person name="Labbe J."/>
            <person name="Lin Y.C."/>
            <person name="Legue V."/>
            <person name="Le Tacon F."/>
            <person name="Marmeisse R."/>
            <person name="Melayah D."/>
            <person name="Montanini B."/>
            <person name="Muratet M."/>
            <person name="Nehls U."/>
            <person name="Niculita-Hirzel H."/>
            <person name="Oudot-Le Secq M.P."/>
            <person name="Peter M."/>
            <person name="Quesneville H."/>
            <person name="Rajashekar B."/>
            <person name="Reich M."/>
            <person name="Rouhier N."/>
            <person name="Schmutz J."/>
            <person name="Yin T."/>
            <person name="Chalot M."/>
            <person name="Henrissat B."/>
            <person name="Kuees U."/>
            <person name="Lucas S."/>
            <person name="Van de Peer Y."/>
            <person name="Podila G.K."/>
            <person name="Polle A."/>
            <person name="Pukkila P.J."/>
            <person name="Richardson P.M."/>
            <person name="Rouze P."/>
            <person name="Sanders I.R."/>
            <person name="Stajich J.E."/>
            <person name="Tunlid A."/>
            <person name="Tuskan G."/>
            <person name="Grigoriev I.V."/>
        </authorList>
    </citation>
    <scope>NUCLEOTIDE SEQUENCE [LARGE SCALE GENOMIC DNA]</scope>
    <source>
        <strain evidence="3">S238N-H82 / ATCC MYA-4686</strain>
    </source>
</reference>
<keyword evidence="3" id="KW-1185">Reference proteome</keyword>
<dbReference type="KEGG" id="lbc:LACBIDRAFT_331399"/>
<feature type="compositionally biased region" description="Polar residues" evidence="1">
    <location>
        <begin position="22"/>
        <end position="32"/>
    </location>
</feature>
<dbReference type="GeneID" id="6081453"/>
<feature type="compositionally biased region" description="Polar residues" evidence="1">
    <location>
        <begin position="76"/>
        <end position="89"/>
    </location>
</feature>
<dbReference type="HOGENOM" id="CLU_010085_0_0_1"/>
<accession>B0DPD2</accession>
<evidence type="ECO:0000313" key="3">
    <source>
        <dbReference type="Proteomes" id="UP000001194"/>
    </source>
</evidence>
<dbReference type="RefSeq" id="XP_001885744.1">
    <property type="nucleotide sequence ID" value="XM_001885709.1"/>
</dbReference>
<gene>
    <name evidence="2" type="ORF">LACBIDRAFT_331399</name>
</gene>
<dbReference type="Proteomes" id="UP000001194">
    <property type="component" value="Unassembled WGS sequence"/>
</dbReference>
<name>B0DPD2_LACBS</name>
<feature type="region of interest" description="Disordered" evidence="1">
    <location>
        <begin position="539"/>
        <end position="558"/>
    </location>
</feature>
<feature type="compositionally biased region" description="Gly residues" evidence="1">
    <location>
        <begin position="597"/>
        <end position="609"/>
    </location>
</feature>
<evidence type="ECO:0000256" key="1">
    <source>
        <dbReference type="SAM" id="MobiDB-lite"/>
    </source>
</evidence>
<dbReference type="AlphaFoldDB" id="B0DPD2"/>
<dbReference type="EMBL" id="DS547123">
    <property type="protein sequence ID" value="EDR03596.1"/>
    <property type="molecule type" value="Genomic_DNA"/>
</dbReference>
<protein>
    <submittedName>
        <fullName evidence="2">Predicted protein</fullName>
    </submittedName>
</protein>